<keyword evidence="4 10" id="KW-0812">Transmembrane</keyword>
<evidence type="ECO:0000256" key="10">
    <source>
        <dbReference type="SAM" id="Phobius"/>
    </source>
</evidence>
<dbReference type="InterPro" id="IPR017871">
    <property type="entry name" value="ABC_transporter-like_CS"/>
</dbReference>
<evidence type="ECO:0000313" key="13">
    <source>
        <dbReference type="EMBL" id="RNB57397.1"/>
    </source>
</evidence>
<reference evidence="13 14" key="1">
    <citation type="submission" date="2018-10" db="EMBL/GenBank/DDBJ databases">
        <title>Phylogenomics of Brevibacillus.</title>
        <authorList>
            <person name="Dunlap C."/>
        </authorList>
    </citation>
    <scope>NUCLEOTIDE SEQUENCE [LARGE SCALE GENOMIC DNA]</scope>
    <source>
        <strain evidence="13 14">DSM 100115</strain>
    </source>
</reference>
<proteinExistence type="predicted"/>
<evidence type="ECO:0000256" key="3">
    <source>
        <dbReference type="ARBA" id="ARBA00022475"/>
    </source>
</evidence>
<keyword evidence="8 10" id="KW-0472">Membrane</keyword>
<gene>
    <name evidence="13" type="ORF">EDM57_10325</name>
</gene>
<feature type="transmembrane region" description="Helical" evidence="10">
    <location>
        <begin position="80"/>
        <end position="100"/>
    </location>
</feature>
<comment type="caution">
    <text evidence="13">The sequence shown here is derived from an EMBL/GenBank/DDBJ whole genome shotgun (WGS) entry which is preliminary data.</text>
</comment>
<dbReference type="PROSITE" id="PS50929">
    <property type="entry name" value="ABC_TM1F"/>
    <property type="match status" value="1"/>
</dbReference>
<dbReference type="FunFam" id="3.40.50.300:FF:000221">
    <property type="entry name" value="Multidrug ABC transporter ATP-binding protein"/>
    <property type="match status" value="1"/>
</dbReference>
<dbReference type="SUPFAM" id="SSF52540">
    <property type="entry name" value="P-loop containing nucleoside triphosphate hydrolases"/>
    <property type="match status" value="1"/>
</dbReference>
<dbReference type="GO" id="GO:0005524">
    <property type="term" value="F:ATP binding"/>
    <property type="evidence" value="ECO:0007669"/>
    <property type="project" value="UniProtKB-KW"/>
</dbReference>
<dbReference type="Pfam" id="PF00005">
    <property type="entry name" value="ABC_tran"/>
    <property type="match status" value="1"/>
</dbReference>
<dbReference type="Pfam" id="PF00664">
    <property type="entry name" value="ABC_membrane"/>
    <property type="match status" value="1"/>
</dbReference>
<evidence type="ECO:0000256" key="2">
    <source>
        <dbReference type="ARBA" id="ARBA00022448"/>
    </source>
</evidence>
<keyword evidence="6 13" id="KW-0067">ATP-binding</keyword>
<dbReference type="SUPFAM" id="SSF90123">
    <property type="entry name" value="ABC transporter transmembrane region"/>
    <property type="match status" value="1"/>
</dbReference>
<feature type="transmembrane region" description="Helical" evidence="10">
    <location>
        <begin position="38"/>
        <end position="60"/>
    </location>
</feature>
<evidence type="ECO:0000313" key="14">
    <source>
        <dbReference type="Proteomes" id="UP000268829"/>
    </source>
</evidence>
<dbReference type="GO" id="GO:0005886">
    <property type="term" value="C:plasma membrane"/>
    <property type="evidence" value="ECO:0007669"/>
    <property type="project" value="UniProtKB-SubCell"/>
</dbReference>
<sequence>MQKWADYRSILQEKGQQAKDQVKTVKLIGNMIWKSGPFLILALFLFMFFEGILPAFQLYASKQIIDGLSAVDGGASGQQSLHWAWMYAGSMVAFVILSSLKKWVVKILSERSMLSINLLLLQAWENVPGMKFFDQKKYRNRLEALREATGWLPAQIMTISTSFFTGLISLLSIIGLIANLSPLLAILLVASTIPYAIKQNRYAELDWEYEKDAAEERRRMNYARDLLLGRRAAKEVRLFGLGNFFREMYLVTFGKLYARFERLQNRFARDSALTGFFSGAVAGLGYLWIIYQIDAQAITPGDIALYLLAVFQLSKEAREVANDGADTWELWRMADDFRLFIEAEPDIKQAAQPQKSVAGSPMAIEFRDVYFRYEYADDADDEEEVEESEAEPEEYDGDDDSDLADMTYFEEAEEADSEPPETEEAAGREYVLQGVSFSISPGECVAIVGANGSGKTTLVKLLCRFYEQTSGQILIDGQEIGKLVIEDVRKRIAAVFQDLGRYGVTVEENIALASWEMGEQDKLRKTAALAGFDEVASGLPHAYETMLGPEWGGVDLSGGQWQKLAIARALYRDADFIIMDEPTASLDIRAEYELYNSFRELMKGKTVLLISHRFSTVKMANRILVLKNGRIVEEGTHSQLMELGGEYANMYRLQAESFEEDEGKVANG</sequence>
<dbReference type="InterPro" id="IPR039421">
    <property type="entry name" value="Type_1_exporter"/>
</dbReference>
<organism evidence="13 14">
    <name type="scientific">Brevibacillus gelatini</name>
    <dbReference type="NCBI Taxonomy" id="1655277"/>
    <lineage>
        <taxon>Bacteria</taxon>
        <taxon>Bacillati</taxon>
        <taxon>Bacillota</taxon>
        <taxon>Bacilli</taxon>
        <taxon>Bacillales</taxon>
        <taxon>Paenibacillaceae</taxon>
        <taxon>Brevibacillus</taxon>
    </lineage>
</organism>
<keyword evidence="7 10" id="KW-1133">Transmembrane helix</keyword>
<evidence type="ECO:0000256" key="1">
    <source>
        <dbReference type="ARBA" id="ARBA00004651"/>
    </source>
</evidence>
<accession>A0A3M8B2Z6</accession>
<feature type="domain" description="ABC transmembrane type-1" evidence="12">
    <location>
        <begin position="41"/>
        <end position="314"/>
    </location>
</feature>
<feature type="domain" description="ABC transporter" evidence="11">
    <location>
        <begin position="401"/>
        <end position="653"/>
    </location>
</feature>
<dbReference type="PROSITE" id="PS00211">
    <property type="entry name" value="ABC_TRANSPORTER_1"/>
    <property type="match status" value="1"/>
</dbReference>
<dbReference type="InterPro" id="IPR011527">
    <property type="entry name" value="ABC1_TM_dom"/>
</dbReference>
<dbReference type="InterPro" id="IPR003439">
    <property type="entry name" value="ABC_transporter-like_ATP-bd"/>
</dbReference>
<evidence type="ECO:0000256" key="6">
    <source>
        <dbReference type="ARBA" id="ARBA00022840"/>
    </source>
</evidence>
<dbReference type="InterPro" id="IPR003593">
    <property type="entry name" value="AAA+_ATPase"/>
</dbReference>
<keyword evidence="14" id="KW-1185">Reference proteome</keyword>
<dbReference type="Gene3D" id="1.20.1560.10">
    <property type="entry name" value="ABC transporter type 1, transmembrane domain"/>
    <property type="match status" value="1"/>
</dbReference>
<dbReference type="InterPro" id="IPR027417">
    <property type="entry name" value="P-loop_NTPase"/>
</dbReference>
<comment type="subcellular location">
    <subcellularLocation>
        <location evidence="1">Cell membrane</location>
        <topology evidence="1">Multi-pass membrane protein</topology>
    </subcellularLocation>
</comment>
<evidence type="ECO:0000259" key="12">
    <source>
        <dbReference type="PROSITE" id="PS50929"/>
    </source>
</evidence>
<evidence type="ECO:0000256" key="8">
    <source>
        <dbReference type="ARBA" id="ARBA00023136"/>
    </source>
</evidence>
<feature type="transmembrane region" description="Helical" evidence="10">
    <location>
        <begin position="151"/>
        <end position="174"/>
    </location>
</feature>
<evidence type="ECO:0000256" key="5">
    <source>
        <dbReference type="ARBA" id="ARBA00022741"/>
    </source>
</evidence>
<dbReference type="Gene3D" id="3.40.50.300">
    <property type="entry name" value="P-loop containing nucleotide triphosphate hydrolases"/>
    <property type="match status" value="1"/>
</dbReference>
<keyword evidence="2" id="KW-0813">Transport</keyword>
<evidence type="ECO:0000256" key="9">
    <source>
        <dbReference type="SAM" id="MobiDB-lite"/>
    </source>
</evidence>
<dbReference type="InterPro" id="IPR036640">
    <property type="entry name" value="ABC1_TM_sf"/>
</dbReference>
<evidence type="ECO:0000256" key="4">
    <source>
        <dbReference type="ARBA" id="ARBA00022692"/>
    </source>
</evidence>
<dbReference type="AlphaFoldDB" id="A0A3M8B2Z6"/>
<dbReference type="Proteomes" id="UP000268829">
    <property type="component" value="Unassembled WGS sequence"/>
</dbReference>
<dbReference type="GO" id="GO:0015421">
    <property type="term" value="F:ABC-type oligopeptide transporter activity"/>
    <property type="evidence" value="ECO:0007669"/>
    <property type="project" value="TreeGrafter"/>
</dbReference>
<dbReference type="EMBL" id="RHHS01000024">
    <property type="protein sequence ID" value="RNB57397.1"/>
    <property type="molecule type" value="Genomic_DNA"/>
</dbReference>
<dbReference type="SMART" id="SM00382">
    <property type="entry name" value="AAA"/>
    <property type="match status" value="1"/>
</dbReference>
<feature type="region of interest" description="Disordered" evidence="9">
    <location>
        <begin position="378"/>
        <end position="402"/>
    </location>
</feature>
<evidence type="ECO:0000256" key="7">
    <source>
        <dbReference type="ARBA" id="ARBA00022989"/>
    </source>
</evidence>
<keyword evidence="5" id="KW-0547">Nucleotide-binding</keyword>
<feature type="transmembrane region" description="Helical" evidence="10">
    <location>
        <begin position="180"/>
        <end position="197"/>
    </location>
</feature>
<dbReference type="OrthoDB" id="9806127at2"/>
<name>A0A3M8B2Z6_9BACL</name>
<keyword evidence="3" id="KW-1003">Cell membrane</keyword>
<feature type="transmembrane region" description="Helical" evidence="10">
    <location>
        <begin position="272"/>
        <end position="291"/>
    </location>
</feature>
<dbReference type="PANTHER" id="PTHR43394">
    <property type="entry name" value="ATP-DEPENDENT PERMEASE MDL1, MITOCHONDRIAL"/>
    <property type="match status" value="1"/>
</dbReference>
<dbReference type="PANTHER" id="PTHR43394:SF1">
    <property type="entry name" value="ATP-BINDING CASSETTE SUB-FAMILY B MEMBER 10, MITOCHONDRIAL"/>
    <property type="match status" value="1"/>
</dbReference>
<dbReference type="GO" id="GO:0016887">
    <property type="term" value="F:ATP hydrolysis activity"/>
    <property type="evidence" value="ECO:0007669"/>
    <property type="project" value="InterPro"/>
</dbReference>
<evidence type="ECO:0000259" key="11">
    <source>
        <dbReference type="PROSITE" id="PS50893"/>
    </source>
</evidence>
<protein>
    <submittedName>
        <fullName evidence="13">ABC transporter ATP-binding protein</fullName>
    </submittedName>
</protein>
<dbReference type="PROSITE" id="PS50893">
    <property type="entry name" value="ABC_TRANSPORTER_2"/>
    <property type="match status" value="1"/>
</dbReference>